<protein>
    <submittedName>
        <fullName evidence="7">Putative 2-hydroxy acid dehydrogenase</fullName>
    </submittedName>
</protein>
<dbReference type="InterPro" id="IPR006140">
    <property type="entry name" value="D-isomer_DH_NAD-bd"/>
</dbReference>
<dbReference type="CDD" id="cd12157">
    <property type="entry name" value="PTDH"/>
    <property type="match status" value="1"/>
</dbReference>
<feature type="domain" description="D-isomer specific 2-hydroxyacid dehydrogenase NAD-binding" evidence="6">
    <location>
        <begin position="125"/>
        <end position="312"/>
    </location>
</feature>
<evidence type="ECO:0000256" key="1">
    <source>
        <dbReference type="ARBA" id="ARBA00005854"/>
    </source>
</evidence>
<dbReference type="GO" id="GO:0016616">
    <property type="term" value="F:oxidoreductase activity, acting on the CH-OH group of donors, NAD or NADP as acceptor"/>
    <property type="evidence" value="ECO:0007669"/>
    <property type="project" value="InterPro"/>
</dbReference>
<dbReference type="Gene3D" id="3.40.50.720">
    <property type="entry name" value="NAD(P)-binding Rossmann-like Domain"/>
    <property type="match status" value="2"/>
</dbReference>
<dbReference type="PROSITE" id="PS00671">
    <property type="entry name" value="D_2_HYDROXYACID_DH_3"/>
    <property type="match status" value="1"/>
</dbReference>
<name>A7UH56_9BACT</name>
<evidence type="ECO:0000256" key="4">
    <source>
        <dbReference type="RuleBase" id="RU003719"/>
    </source>
</evidence>
<feature type="non-terminal residue" evidence="7">
    <location>
        <position position="1"/>
    </location>
</feature>
<sequence>NLWHNYGDGDPTLTDKKPRVYYTHKIPSEAIKLLKLFCEVIEHNNFESPTKKEIIRNSRNADVLCCFVPDCIDEEIIASCPQLRIIASCAAGHDGINVPAATMRGIWVTIVNAETIEPTADLTWALLLSSARGIVPADFFVRSGDLKGWCQPPPFSGQNIFGKTLGIIGMGSLGRAIARRAVGFNMTSIYYQRHRLEVKYEQDLKIENVVLEELFKTSDFICIATPLTDETFHFISDKELALMKPTAIIINTARGSVVDEEAVAKALKEKKIAGYAADVFEMEDTHIVPRPFDVNQGLIDQKSCTVLTPHLGTAVMETRLEIFKRQALCVLQVLKGEKPNGAVNDVPLKPAITG</sequence>
<dbReference type="InterPro" id="IPR036291">
    <property type="entry name" value="NAD(P)-bd_dom_sf"/>
</dbReference>
<dbReference type="FunFam" id="3.40.50.720:FF:000462">
    <property type="entry name" value="Glyoxylate reductase (NADP+)"/>
    <property type="match status" value="1"/>
</dbReference>
<evidence type="ECO:0000313" key="7">
    <source>
        <dbReference type="EMBL" id="ABU54325.1"/>
    </source>
</evidence>
<evidence type="ECO:0000256" key="3">
    <source>
        <dbReference type="ARBA" id="ARBA00023027"/>
    </source>
</evidence>
<dbReference type="PANTHER" id="PTHR42789:SF1">
    <property type="entry name" value="D-ISOMER SPECIFIC 2-HYDROXYACID DEHYDROGENASE FAMILY PROTEIN (AFU_ORTHOLOGUE AFUA_6G10090)"/>
    <property type="match status" value="1"/>
</dbReference>
<dbReference type="AlphaFoldDB" id="A7UH56"/>
<dbReference type="SUPFAM" id="SSF51735">
    <property type="entry name" value="NAD(P)-binding Rossmann-fold domains"/>
    <property type="match status" value="1"/>
</dbReference>
<evidence type="ECO:0000259" key="6">
    <source>
        <dbReference type="Pfam" id="PF02826"/>
    </source>
</evidence>
<keyword evidence="3" id="KW-0520">NAD</keyword>
<dbReference type="InterPro" id="IPR029753">
    <property type="entry name" value="D-isomer_DH_CS"/>
</dbReference>
<dbReference type="Pfam" id="PF02826">
    <property type="entry name" value="2-Hacid_dh_C"/>
    <property type="match status" value="1"/>
</dbReference>
<feature type="domain" description="D-isomer specific 2-hydroxyacid dehydrogenase catalytic" evidence="5">
    <location>
        <begin position="23"/>
        <end position="344"/>
    </location>
</feature>
<evidence type="ECO:0000256" key="2">
    <source>
        <dbReference type="ARBA" id="ARBA00023002"/>
    </source>
</evidence>
<keyword evidence="2 4" id="KW-0560">Oxidoreductase</keyword>
<dbReference type="InterPro" id="IPR006139">
    <property type="entry name" value="D-isomer_2_OHA_DH_cat_dom"/>
</dbReference>
<dbReference type="Pfam" id="PF00389">
    <property type="entry name" value="2-Hacid_dh"/>
    <property type="match status" value="1"/>
</dbReference>
<reference evidence="7" key="1">
    <citation type="submission" date="2007-07" db="EMBL/GenBank/DDBJ databases">
        <title>Phosphite oxidation in Desulfotignum phosphitoxidans.</title>
        <authorList>
            <person name="Simeonova D.D."/>
            <person name="Schink B."/>
        </authorList>
    </citation>
    <scope>NUCLEOTIDE SEQUENCE</scope>
    <source>
        <strain evidence="7">DSMZ 13687</strain>
    </source>
</reference>
<dbReference type="PANTHER" id="PTHR42789">
    <property type="entry name" value="D-ISOMER SPECIFIC 2-HYDROXYACID DEHYDROGENASE FAMILY PROTEIN (AFU_ORTHOLOGUE AFUA_6G10090)"/>
    <property type="match status" value="1"/>
</dbReference>
<proteinExistence type="inferred from homology"/>
<comment type="similarity">
    <text evidence="1 4">Belongs to the D-isomer specific 2-hydroxyacid dehydrogenase family.</text>
</comment>
<dbReference type="EMBL" id="EU069391">
    <property type="protein sequence ID" value="ABU54325.1"/>
    <property type="molecule type" value="Genomic_DNA"/>
</dbReference>
<accession>A7UH56</accession>
<organism evidence="7">
    <name type="scientific">Desulfotignum phosphitoxidans</name>
    <dbReference type="NCBI Taxonomy" id="190898"/>
    <lineage>
        <taxon>Bacteria</taxon>
        <taxon>Pseudomonadati</taxon>
        <taxon>Thermodesulfobacteriota</taxon>
        <taxon>Desulfobacteria</taxon>
        <taxon>Desulfobacterales</taxon>
        <taxon>Desulfobacteraceae</taxon>
        <taxon>Desulfotignum</taxon>
    </lineage>
</organism>
<dbReference type="InterPro" id="IPR050857">
    <property type="entry name" value="D-2-hydroxyacid_DH"/>
</dbReference>
<dbReference type="GO" id="GO:0051287">
    <property type="term" value="F:NAD binding"/>
    <property type="evidence" value="ECO:0007669"/>
    <property type="project" value="InterPro"/>
</dbReference>
<evidence type="ECO:0000259" key="5">
    <source>
        <dbReference type="Pfam" id="PF00389"/>
    </source>
</evidence>
<dbReference type="SUPFAM" id="SSF52283">
    <property type="entry name" value="Formate/glycerate dehydrogenase catalytic domain-like"/>
    <property type="match status" value="1"/>
</dbReference>